<comment type="cofactor">
    <cofactor evidence="2">
        <name>[4Fe-4S] cluster</name>
        <dbReference type="ChEBI" id="CHEBI:49883"/>
    </cofactor>
</comment>
<comment type="catalytic activity">
    <reaction evidence="13">
        <text>2 Fe(II)-[cytochrome] + nitrate + 2 H(+) = 2 Fe(III)-[cytochrome] + nitrite + H2O</text>
        <dbReference type="Rhea" id="RHEA:12909"/>
        <dbReference type="Rhea" id="RHEA-COMP:11777"/>
        <dbReference type="Rhea" id="RHEA-COMP:11778"/>
        <dbReference type="ChEBI" id="CHEBI:15377"/>
        <dbReference type="ChEBI" id="CHEBI:15378"/>
        <dbReference type="ChEBI" id="CHEBI:16301"/>
        <dbReference type="ChEBI" id="CHEBI:17632"/>
        <dbReference type="ChEBI" id="CHEBI:29033"/>
        <dbReference type="ChEBI" id="CHEBI:29034"/>
        <dbReference type="EC" id="1.9.6.1"/>
    </reaction>
</comment>
<dbReference type="InterPro" id="IPR006657">
    <property type="entry name" value="MoPterin_dinucl-bd_dom"/>
</dbReference>
<keyword evidence="9 17" id="KW-0560">Oxidoreductase</keyword>
<evidence type="ECO:0000256" key="5">
    <source>
        <dbReference type="ARBA" id="ARBA00022723"/>
    </source>
</evidence>
<evidence type="ECO:0000313" key="18">
    <source>
        <dbReference type="EMBL" id="VFS17447.1"/>
    </source>
</evidence>
<evidence type="ECO:0000256" key="15">
    <source>
        <dbReference type="ARBA" id="ARBA00067026"/>
    </source>
</evidence>
<dbReference type="EMBL" id="UGCU01000001">
    <property type="protein sequence ID" value="STJ10468.1"/>
    <property type="molecule type" value="Genomic_DNA"/>
</dbReference>
<evidence type="ECO:0000256" key="2">
    <source>
        <dbReference type="ARBA" id="ARBA00001966"/>
    </source>
</evidence>
<evidence type="ECO:0000256" key="1">
    <source>
        <dbReference type="ARBA" id="ARBA00001942"/>
    </source>
</evidence>
<evidence type="ECO:0000313" key="20">
    <source>
        <dbReference type="Proteomes" id="UP000372890"/>
    </source>
</evidence>
<dbReference type="Gene3D" id="2.40.40.20">
    <property type="match status" value="1"/>
</dbReference>
<dbReference type="InterPro" id="IPR041957">
    <property type="entry name" value="CT_Nitrate-R-NapA-like"/>
</dbReference>
<keyword evidence="8" id="KW-0813">Transport</keyword>
<keyword evidence="12" id="KW-0534">Nitrate assimilation</keyword>
<dbReference type="CDD" id="cd02791">
    <property type="entry name" value="MopB_CT_Nitrate-R-NapA-like"/>
    <property type="match status" value="1"/>
</dbReference>
<dbReference type="InterPro" id="IPR009010">
    <property type="entry name" value="Asp_de-COase-like_dom_sf"/>
</dbReference>
<keyword evidence="11" id="KW-0411">Iron-sulfur</keyword>
<evidence type="ECO:0000313" key="17">
    <source>
        <dbReference type="EMBL" id="STJ10468.1"/>
    </source>
</evidence>
<dbReference type="GO" id="GO:0009325">
    <property type="term" value="C:nitrate reductase complex"/>
    <property type="evidence" value="ECO:0007669"/>
    <property type="project" value="TreeGrafter"/>
</dbReference>
<dbReference type="Proteomes" id="UP000254495">
    <property type="component" value="Unassembled WGS sequence"/>
</dbReference>
<evidence type="ECO:0000256" key="4">
    <source>
        <dbReference type="ARBA" id="ARBA00022505"/>
    </source>
</evidence>
<dbReference type="PANTHER" id="PTHR43105">
    <property type="entry name" value="RESPIRATORY NITRATE REDUCTASE"/>
    <property type="match status" value="1"/>
</dbReference>
<keyword evidence="7" id="KW-0574">Periplasm</keyword>
<evidence type="ECO:0000256" key="7">
    <source>
        <dbReference type="ARBA" id="ARBA00022764"/>
    </source>
</evidence>
<dbReference type="GO" id="GO:0030151">
    <property type="term" value="F:molybdenum ion binding"/>
    <property type="evidence" value="ECO:0007669"/>
    <property type="project" value="TreeGrafter"/>
</dbReference>
<accession>A0A376VIS1</accession>
<evidence type="ECO:0000256" key="12">
    <source>
        <dbReference type="ARBA" id="ARBA00023063"/>
    </source>
</evidence>
<dbReference type="AlphaFoldDB" id="A0A376VIS1"/>
<evidence type="ECO:0000256" key="6">
    <source>
        <dbReference type="ARBA" id="ARBA00022729"/>
    </source>
</evidence>
<dbReference type="InterPro" id="IPR050123">
    <property type="entry name" value="Prok_molybdopt-oxidoreductase"/>
</dbReference>
<comment type="function">
    <text evidence="14">Catalytic subunit of the periplasmic nitrate reductase complex NapAB. Receives electrons from NapB and catalyzes the reduction of nitrate to nitrite.</text>
</comment>
<dbReference type="Proteomes" id="UP000372890">
    <property type="component" value="Unassembled WGS sequence"/>
</dbReference>
<keyword evidence="5" id="KW-0479">Metal-binding</keyword>
<dbReference type="PANTHER" id="PTHR43105:SF11">
    <property type="entry name" value="PERIPLASMIC NITRATE REDUCTASE"/>
    <property type="match status" value="1"/>
</dbReference>
<protein>
    <recommendedName>
        <fullName evidence="15">nitrate reductase (cytochrome)</fullName>
        <ecNumber evidence="15">1.9.6.1</ecNumber>
    </recommendedName>
</protein>
<evidence type="ECO:0000256" key="3">
    <source>
        <dbReference type="ARBA" id="ARBA00022485"/>
    </source>
</evidence>
<evidence type="ECO:0000256" key="9">
    <source>
        <dbReference type="ARBA" id="ARBA00023002"/>
    </source>
</evidence>
<keyword evidence="6" id="KW-0732">Signal</keyword>
<dbReference type="GO" id="GO:0051539">
    <property type="term" value="F:4 iron, 4 sulfur cluster binding"/>
    <property type="evidence" value="ECO:0007669"/>
    <property type="project" value="UniProtKB-KW"/>
</dbReference>
<keyword evidence="3" id="KW-0004">4Fe-4S</keyword>
<dbReference type="EC" id="1.9.6.1" evidence="15"/>
<name>A0A376VIS1_ECOLX</name>
<keyword evidence="8" id="KW-0249">Electron transport</keyword>
<evidence type="ECO:0000313" key="19">
    <source>
        <dbReference type="Proteomes" id="UP000254495"/>
    </source>
</evidence>
<dbReference type="GO" id="GO:0042128">
    <property type="term" value="P:nitrate assimilation"/>
    <property type="evidence" value="ECO:0007669"/>
    <property type="project" value="UniProtKB-KW"/>
</dbReference>
<dbReference type="SUPFAM" id="SSF50692">
    <property type="entry name" value="ADC-like"/>
    <property type="match status" value="1"/>
</dbReference>
<dbReference type="FunFam" id="2.40.40.20:FF:000005">
    <property type="entry name" value="Periplasmic nitrate reductase"/>
    <property type="match status" value="1"/>
</dbReference>
<evidence type="ECO:0000259" key="16">
    <source>
        <dbReference type="Pfam" id="PF01568"/>
    </source>
</evidence>
<keyword evidence="10" id="KW-0408">Iron</keyword>
<evidence type="ECO:0000256" key="8">
    <source>
        <dbReference type="ARBA" id="ARBA00022982"/>
    </source>
</evidence>
<dbReference type="EMBL" id="CAADIS010000004">
    <property type="protein sequence ID" value="VFS17447.1"/>
    <property type="molecule type" value="Genomic_DNA"/>
</dbReference>
<reference evidence="18 20" key="2">
    <citation type="submission" date="2019-03" db="EMBL/GenBank/DDBJ databases">
        <authorList>
            <consortium name="Pathogen Informatics"/>
        </authorList>
    </citation>
    <scope>NUCLEOTIDE SEQUENCE [LARGE SCALE GENOMIC DNA]</scope>
    <source>
        <strain evidence="18 20">NCTC9001</strain>
    </source>
</reference>
<evidence type="ECO:0000256" key="13">
    <source>
        <dbReference type="ARBA" id="ARBA00052176"/>
    </source>
</evidence>
<feature type="domain" description="Molybdopterin dinucleotide-binding" evidence="16">
    <location>
        <begin position="37"/>
        <end position="145"/>
    </location>
</feature>
<comment type="cofactor">
    <cofactor evidence="1">
        <name>Mo-bis(molybdopterin guanine dinucleotide)</name>
        <dbReference type="ChEBI" id="CHEBI:60539"/>
    </cofactor>
</comment>
<dbReference type="GO" id="GO:0050140">
    <property type="term" value="F:nitrate reductase (cytochrome) activity"/>
    <property type="evidence" value="ECO:0007669"/>
    <property type="project" value="UniProtKB-EC"/>
</dbReference>
<sequence length="151" mass="17094">MKAGEGYKFYGKPDGKAVIFALPFEPAAEAPDEEYDLWLSTGRVLEHWHTGSMTRRVPELHRAFPEAVLFIHPLDAKARDLRRGDKVKVVSRRGEVISIVETRGRNRPPQGLVYMPFFDAAQLVNKLTLDATDPLSKETDFKKCAVKLEKV</sequence>
<proteinExistence type="predicted"/>
<dbReference type="GO" id="GO:0043546">
    <property type="term" value="F:molybdopterin cofactor binding"/>
    <property type="evidence" value="ECO:0007669"/>
    <property type="project" value="InterPro"/>
</dbReference>
<organism evidence="17 19">
    <name type="scientific">Escherichia coli</name>
    <dbReference type="NCBI Taxonomy" id="562"/>
    <lineage>
        <taxon>Bacteria</taxon>
        <taxon>Pseudomonadati</taxon>
        <taxon>Pseudomonadota</taxon>
        <taxon>Gammaproteobacteria</taxon>
        <taxon>Enterobacterales</taxon>
        <taxon>Enterobacteriaceae</taxon>
        <taxon>Escherichia</taxon>
    </lineage>
</organism>
<keyword evidence="4" id="KW-0500">Molybdenum</keyword>
<reference evidence="17 19" key="1">
    <citation type="submission" date="2018-06" db="EMBL/GenBank/DDBJ databases">
        <authorList>
            <consortium name="Pathogen Informatics"/>
            <person name="Doyle S."/>
        </authorList>
    </citation>
    <scope>NUCLEOTIDE SEQUENCE [LARGE SCALE GENOMIC DNA]</scope>
    <source>
        <strain evidence="17 19">NCTC9077</strain>
    </source>
</reference>
<dbReference type="GO" id="GO:0045333">
    <property type="term" value="P:cellular respiration"/>
    <property type="evidence" value="ECO:0007669"/>
    <property type="project" value="UniProtKB-ARBA"/>
</dbReference>
<evidence type="ECO:0000256" key="10">
    <source>
        <dbReference type="ARBA" id="ARBA00023004"/>
    </source>
</evidence>
<dbReference type="Pfam" id="PF01568">
    <property type="entry name" value="Molydop_binding"/>
    <property type="match status" value="1"/>
</dbReference>
<evidence type="ECO:0000256" key="14">
    <source>
        <dbReference type="ARBA" id="ARBA00055000"/>
    </source>
</evidence>
<evidence type="ECO:0000256" key="11">
    <source>
        <dbReference type="ARBA" id="ARBA00023014"/>
    </source>
</evidence>
<gene>
    <name evidence="17" type="primary">napA_4</name>
    <name evidence="18" type="ORF">NCTC9001_02061</name>
    <name evidence="17" type="ORF">NCTC9077_02139</name>
</gene>
<dbReference type="GO" id="GO:0016020">
    <property type="term" value="C:membrane"/>
    <property type="evidence" value="ECO:0007669"/>
    <property type="project" value="TreeGrafter"/>
</dbReference>